<feature type="active site" evidence="2">
    <location>
        <position position="149"/>
    </location>
</feature>
<evidence type="ECO:0000313" key="6">
    <source>
        <dbReference type="Proteomes" id="UP001632038"/>
    </source>
</evidence>
<dbReference type="SUPFAM" id="SSF50630">
    <property type="entry name" value="Acid proteases"/>
    <property type="match status" value="1"/>
</dbReference>
<evidence type="ECO:0000256" key="2">
    <source>
        <dbReference type="PIRSR" id="PIRSR601461-1"/>
    </source>
</evidence>
<dbReference type="Pfam" id="PF14543">
    <property type="entry name" value="TAXi_N"/>
    <property type="match status" value="1"/>
</dbReference>
<dbReference type="InterPro" id="IPR032799">
    <property type="entry name" value="TAXi_C"/>
</dbReference>
<dbReference type="PANTHER" id="PTHR13683:SF750">
    <property type="entry name" value="ASPARTYL PROTEASE AED1"/>
    <property type="match status" value="1"/>
</dbReference>
<name>A0ABD3CLD0_9LAMI</name>
<dbReference type="InterPro" id="IPR033121">
    <property type="entry name" value="PEPTIDASE_A1"/>
</dbReference>
<keyword evidence="6" id="KW-1185">Reference proteome</keyword>
<dbReference type="AlphaFoldDB" id="A0ABD3CLD0"/>
<dbReference type="InterPro" id="IPR032861">
    <property type="entry name" value="TAXi_N"/>
</dbReference>
<dbReference type="InterPro" id="IPR021109">
    <property type="entry name" value="Peptidase_aspartic_dom_sf"/>
</dbReference>
<protein>
    <recommendedName>
        <fullName evidence="4">Peptidase A1 domain-containing protein</fullName>
    </recommendedName>
</protein>
<dbReference type="PANTHER" id="PTHR13683">
    <property type="entry name" value="ASPARTYL PROTEASES"/>
    <property type="match status" value="1"/>
</dbReference>
<feature type="transmembrane region" description="Helical" evidence="3">
    <location>
        <begin position="7"/>
        <end position="28"/>
    </location>
</feature>
<reference evidence="6" key="1">
    <citation type="journal article" date="2024" name="IScience">
        <title>Strigolactones Initiate the Formation of Haustorium-like Structures in Castilleja.</title>
        <authorList>
            <person name="Buerger M."/>
            <person name="Peterson D."/>
            <person name="Chory J."/>
        </authorList>
    </citation>
    <scope>NUCLEOTIDE SEQUENCE [LARGE SCALE GENOMIC DNA]</scope>
</reference>
<keyword evidence="3" id="KW-0812">Transmembrane</keyword>
<keyword evidence="3" id="KW-1133">Transmembrane helix</keyword>
<feature type="active site" evidence="2">
    <location>
        <position position="349"/>
    </location>
</feature>
<dbReference type="Proteomes" id="UP001632038">
    <property type="component" value="Unassembled WGS sequence"/>
</dbReference>
<evidence type="ECO:0000313" key="5">
    <source>
        <dbReference type="EMBL" id="KAL3630019.1"/>
    </source>
</evidence>
<proteinExistence type="inferred from homology"/>
<accession>A0ABD3CLD0</accession>
<dbReference type="PROSITE" id="PS51767">
    <property type="entry name" value="PEPTIDASE_A1"/>
    <property type="match status" value="1"/>
</dbReference>
<gene>
    <name evidence="5" type="ORF">CASFOL_023003</name>
</gene>
<evidence type="ECO:0000259" key="4">
    <source>
        <dbReference type="PROSITE" id="PS51767"/>
    </source>
</evidence>
<organism evidence="5 6">
    <name type="scientific">Castilleja foliolosa</name>
    <dbReference type="NCBI Taxonomy" id="1961234"/>
    <lineage>
        <taxon>Eukaryota</taxon>
        <taxon>Viridiplantae</taxon>
        <taxon>Streptophyta</taxon>
        <taxon>Embryophyta</taxon>
        <taxon>Tracheophyta</taxon>
        <taxon>Spermatophyta</taxon>
        <taxon>Magnoliopsida</taxon>
        <taxon>eudicotyledons</taxon>
        <taxon>Gunneridae</taxon>
        <taxon>Pentapetalae</taxon>
        <taxon>asterids</taxon>
        <taxon>lamiids</taxon>
        <taxon>Lamiales</taxon>
        <taxon>Orobanchaceae</taxon>
        <taxon>Pedicularideae</taxon>
        <taxon>Castillejinae</taxon>
        <taxon>Castilleja</taxon>
    </lineage>
</organism>
<evidence type="ECO:0000256" key="1">
    <source>
        <dbReference type="ARBA" id="ARBA00007447"/>
    </source>
</evidence>
<dbReference type="EMBL" id="JAVIJP010000032">
    <property type="protein sequence ID" value="KAL3630019.1"/>
    <property type="molecule type" value="Genomic_DNA"/>
</dbReference>
<evidence type="ECO:0000256" key="3">
    <source>
        <dbReference type="SAM" id="Phobius"/>
    </source>
</evidence>
<feature type="domain" description="Peptidase A1" evidence="4">
    <location>
        <begin position="131"/>
        <end position="470"/>
    </location>
</feature>
<dbReference type="Gene3D" id="2.40.70.10">
    <property type="entry name" value="Acid Proteases"/>
    <property type="match status" value="2"/>
</dbReference>
<dbReference type="InterPro" id="IPR001461">
    <property type="entry name" value="Aspartic_peptidase_A1"/>
</dbReference>
<sequence length="475" mass="53711">MTTLNCFFHLIMTFMLYSSLSLVLFSYIPVKILALESHFETVETAADQIYKRPSTDLKKKPKSTSLPLFHRDGPINMPSPQDVLHRDRLRVQSIKTRFKLESKTNKFNSAGFQDTNKAVAYLPVQSCPNNYFVSISLGTPKQELTFSFDTGSDITWTRCIHDPSTISGTNVEFKPKASDSFSIIPDNSDICNELHKGEKHNNTENTCYFDIEYYDGPNTHGYFSKDTLTITQTDDVFPEFYFGCAMQTAASDAAGVLGLGRGSDVSFMTQTEQKYSGVFSYCLPPSRKSTGFLKLGQIDYPRNVKIFTPFIANSRYSPFYFIDIISINVSDVQLPISASDLNNPGTIIDSGTEFTRLPMNVYTKMRDEFKKNMEIFGYELLPNAHDLLDTCYNTSLIEEPVAPNIYVTFKNDVTIDLDSYATLYEINETITCLAFAGNSDIDDRLAIFGINQQKKLEIVYDVDRGRLGFIPDRCE</sequence>
<dbReference type="Pfam" id="PF14541">
    <property type="entry name" value="TAXi_C"/>
    <property type="match status" value="1"/>
</dbReference>
<comment type="caution">
    <text evidence="5">The sequence shown here is derived from an EMBL/GenBank/DDBJ whole genome shotgun (WGS) entry which is preliminary data.</text>
</comment>
<comment type="similarity">
    <text evidence="1">Belongs to the peptidase A1 family.</text>
</comment>
<keyword evidence="3" id="KW-0472">Membrane</keyword>